<dbReference type="PANTHER" id="PTHR37327:SF1">
    <property type="entry name" value="MICROTUBULE INTERACTING AND TRANSPORT DOMAIN-CONTAINING PROTEIN"/>
    <property type="match status" value="1"/>
</dbReference>
<evidence type="ECO:0008006" key="3">
    <source>
        <dbReference type="Google" id="ProtNLM"/>
    </source>
</evidence>
<sequence length="229" mass="24859">MNLLRNTMTSKTGGYVTRRLHVPHEVWSQGGAKLNNVLEKVRVVEVLCSALEDLQLSSVDHFGAGNVSAGMAMGIGSVGRKQGDAWAAKLEEFSLVCDGVVANFGKKLGVGEGFVLKKTTGVTAWGGILARKFDKVTKGKNLDSPAAYVQGLTKLFAMAQLLDEHTKALCSVPIAPLYATLPADIRSSIEPKLKRSSEFFASVVLTFVIRDLSQLLDKYAKKCEKWLEE</sequence>
<keyword evidence="2" id="KW-1185">Reference proteome</keyword>
<proteinExistence type="predicted"/>
<dbReference type="EMBL" id="KV417486">
    <property type="protein sequence ID" value="KZP32364.1"/>
    <property type="molecule type" value="Genomic_DNA"/>
</dbReference>
<dbReference type="STRING" id="436010.A0A166V5D7"/>
<organism evidence="1 2">
    <name type="scientific">Athelia psychrophila</name>
    <dbReference type="NCBI Taxonomy" id="1759441"/>
    <lineage>
        <taxon>Eukaryota</taxon>
        <taxon>Fungi</taxon>
        <taxon>Dikarya</taxon>
        <taxon>Basidiomycota</taxon>
        <taxon>Agaricomycotina</taxon>
        <taxon>Agaricomycetes</taxon>
        <taxon>Agaricomycetidae</taxon>
        <taxon>Atheliales</taxon>
        <taxon>Atheliaceae</taxon>
        <taxon>Athelia</taxon>
    </lineage>
</organism>
<dbReference type="PANTHER" id="PTHR37327">
    <property type="entry name" value="CHROMOSOME 1, WHOLE GENOME SHOTGUN SEQUENCE"/>
    <property type="match status" value="1"/>
</dbReference>
<name>A0A166V5D7_9AGAM</name>
<dbReference type="AlphaFoldDB" id="A0A166V5D7"/>
<evidence type="ECO:0000313" key="1">
    <source>
        <dbReference type="EMBL" id="KZP32364.1"/>
    </source>
</evidence>
<dbReference type="OrthoDB" id="2245455at2759"/>
<reference evidence="1 2" key="1">
    <citation type="journal article" date="2016" name="Mol. Biol. Evol.">
        <title>Comparative Genomics of Early-Diverging Mushroom-Forming Fungi Provides Insights into the Origins of Lignocellulose Decay Capabilities.</title>
        <authorList>
            <person name="Nagy L.G."/>
            <person name="Riley R."/>
            <person name="Tritt A."/>
            <person name="Adam C."/>
            <person name="Daum C."/>
            <person name="Floudas D."/>
            <person name="Sun H."/>
            <person name="Yadav J.S."/>
            <person name="Pangilinan J."/>
            <person name="Larsson K.H."/>
            <person name="Matsuura K."/>
            <person name="Barry K."/>
            <person name="Labutti K."/>
            <person name="Kuo R."/>
            <person name="Ohm R.A."/>
            <person name="Bhattacharya S.S."/>
            <person name="Shirouzu T."/>
            <person name="Yoshinaga Y."/>
            <person name="Martin F.M."/>
            <person name="Grigoriev I.V."/>
            <person name="Hibbett D.S."/>
        </authorList>
    </citation>
    <scope>NUCLEOTIDE SEQUENCE [LARGE SCALE GENOMIC DNA]</scope>
    <source>
        <strain evidence="1 2">CBS 109695</strain>
    </source>
</reference>
<dbReference type="Proteomes" id="UP000076532">
    <property type="component" value="Unassembled WGS sequence"/>
</dbReference>
<protein>
    <recommendedName>
        <fullName evidence="3">Glycolipid transfer protein domain-containing protein</fullName>
    </recommendedName>
</protein>
<evidence type="ECO:0000313" key="2">
    <source>
        <dbReference type="Proteomes" id="UP000076532"/>
    </source>
</evidence>
<accession>A0A166V5D7</accession>
<gene>
    <name evidence="1" type="ORF">FIBSPDRAFT_722749</name>
</gene>